<reference evidence="2 3" key="1">
    <citation type="submission" date="2018-03" db="EMBL/GenBank/DDBJ databases">
        <title>Whole genome sequencing of Histamine producing bacteria.</title>
        <authorList>
            <person name="Butler K."/>
        </authorList>
    </citation>
    <scope>NUCLEOTIDE SEQUENCE [LARGE SCALE GENOMIC DNA]</scope>
    <source>
        <strain evidence="2 3">DSM 16190</strain>
    </source>
</reference>
<protein>
    <submittedName>
        <fullName evidence="2">Uncharacterized protein</fullName>
    </submittedName>
</protein>
<dbReference type="EMBL" id="PYMC01000024">
    <property type="protein sequence ID" value="PSW00660.1"/>
    <property type="molecule type" value="Genomic_DNA"/>
</dbReference>
<evidence type="ECO:0000313" key="3">
    <source>
        <dbReference type="Proteomes" id="UP000240904"/>
    </source>
</evidence>
<dbReference type="OrthoDB" id="5815310at2"/>
<dbReference type="AlphaFoldDB" id="A0A2T3MSQ1"/>
<comment type="caution">
    <text evidence="2">The sequence shown here is derived from an EMBL/GenBank/DDBJ whole genome shotgun (WGS) entry which is preliminary data.</text>
</comment>
<dbReference type="Proteomes" id="UP000240904">
    <property type="component" value="Unassembled WGS sequence"/>
</dbReference>
<sequence length="157" mass="18586">MKQGLILAAGLMFPAMAMSSSLPDMVGLWQCVPEKVAAAGEQSWVRYDFRPDGTIKSQEWIRYQEEKQTKLEYNLFVDYRYKQTGQDYVLKPVQLSRKIITDTYNTNPFDYDQRRDVTGYRIFFKPILQSENKAQFDMWYHITPAEHFTMQCQRQIS</sequence>
<organism evidence="2 3">
    <name type="scientific">Photobacterium lipolyticum</name>
    <dbReference type="NCBI Taxonomy" id="266810"/>
    <lineage>
        <taxon>Bacteria</taxon>
        <taxon>Pseudomonadati</taxon>
        <taxon>Pseudomonadota</taxon>
        <taxon>Gammaproteobacteria</taxon>
        <taxon>Vibrionales</taxon>
        <taxon>Vibrionaceae</taxon>
        <taxon>Photobacterium</taxon>
    </lineage>
</organism>
<feature type="chain" id="PRO_5015542470" evidence="1">
    <location>
        <begin position="18"/>
        <end position="157"/>
    </location>
</feature>
<evidence type="ECO:0000256" key="1">
    <source>
        <dbReference type="SAM" id="SignalP"/>
    </source>
</evidence>
<keyword evidence="3" id="KW-1185">Reference proteome</keyword>
<accession>A0A2T3MSQ1</accession>
<dbReference type="RefSeq" id="WP_107285256.1">
    <property type="nucleotide sequence ID" value="NZ_PYMC01000024.1"/>
</dbReference>
<gene>
    <name evidence="2" type="ORF">C9I89_20845</name>
</gene>
<keyword evidence="1" id="KW-0732">Signal</keyword>
<proteinExistence type="predicted"/>
<name>A0A2T3MSQ1_9GAMM</name>
<feature type="signal peptide" evidence="1">
    <location>
        <begin position="1"/>
        <end position="17"/>
    </location>
</feature>
<evidence type="ECO:0000313" key="2">
    <source>
        <dbReference type="EMBL" id="PSW00660.1"/>
    </source>
</evidence>